<feature type="domain" description="SH3" evidence="3">
    <location>
        <begin position="6"/>
        <end position="67"/>
    </location>
</feature>
<dbReference type="Gene3D" id="1.20.1270.350">
    <property type="entry name" value="Dedicator of cytokinesis N-terminal subdomain"/>
    <property type="match status" value="1"/>
</dbReference>
<dbReference type="EMBL" id="GGMR01020346">
    <property type="protein sequence ID" value="MBY32965.1"/>
    <property type="molecule type" value="Transcribed_RNA"/>
</dbReference>
<dbReference type="Pfam" id="PF07653">
    <property type="entry name" value="SH3_2"/>
    <property type="match status" value="1"/>
</dbReference>
<evidence type="ECO:0000313" key="4">
    <source>
        <dbReference type="EMBL" id="MBY32965.1"/>
    </source>
</evidence>
<dbReference type="GO" id="GO:0031267">
    <property type="term" value="F:small GTPase binding"/>
    <property type="evidence" value="ECO:0007669"/>
    <property type="project" value="TreeGrafter"/>
</dbReference>
<dbReference type="SUPFAM" id="SSF50044">
    <property type="entry name" value="SH3-domain"/>
    <property type="match status" value="1"/>
</dbReference>
<dbReference type="GO" id="GO:0005737">
    <property type="term" value="C:cytoplasm"/>
    <property type="evidence" value="ECO:0007669"/>
    <property type="project" value="TreeGrafter"/>
</dbReference>
<dbReference type="Gene3D" id="2.30.30.40">
    <property type="entry name" value="SH3 Domains"/>
    <property type="match status" value="1"/>
</dbReference>
<dbReference type="InterPro" id="IPR036028">
    <property type="entry name" value="SH3-like_dom_sf"/>
</dbReference>
<protein>
    <submittedName>
        <fullName evidence="4">Dedicator of cytokinesis protein 3</fullName>
    </submittedName>
</protein>
<gene>
    <name evidence="4" type="primary">DOCK3_0</name>
    <name evidence="4" type="ORF">g.121836</name>
</gene>
<dbReference type="PROSITE" id="PS50002">
    <property type="entry name" value="SH3"/>
    <property type="match status" value="1"/>
</dbReference>
<sequence>MWTPTKTNKYGVVIYNWHGDNPYGLHLEIGDTVQILEQCCGWYRGFVTKNRSVKGIFPSTYIHLKPCRIENEGSFETVVPLEDMVVREVSLVLRDWNCIWKSLYVERETYKFITLRKVMRELLEWRKQLLTGTLTQDQTRELKLKTTAKIDWGNR</sequence>
<dbReference type="InterPro" id="IPR026791">
    <property type="entry name" value="DOCK"/>
</dbReference>
<dbReference type="AlphaFoldDB" id="A0A2S2PUB0"/>
<dbReference type="PANTHER" id="PTHR45653">
    <property type="entry name" value="DEDICATOR OF CYTOKINESIS"/>
    <property type="match status" value="1"/>
</dbReference>
<dbReference type="GO" id="GO:0005085">
    <property type="term" value="F:guanyl-nucleotide exchange factor activity"/>
    <property type="evidence" value="ECO:0007669"/>
    <property type="project" value="InterPro"/>
</dbReference>
<dbReference type="InterPro" id="IPR032376">
    <property type="entry name" value="DOCK_N"/>
</dbReference>
<dbReference type="CDD" id="cd11872">
    <property type="entry name" value="SH3_DOCK_AB"/>
    <property type="match status" value="1"/>
</dbReference>
<accession>A0A2S2PUB0</accession>
<dbReference type="FunFam" id="2.30.30.40:FF:000057">
    <property type="entry name" value="Dedicator of cytokinesis protein 4"/>
    <property type="match status" value="1"/>
</dbReference>
<dbReference type="InterPro" id="IPR001452">
    <property type="entry name" value="SH3_domain"/>
</dbReference>
<evidence type="ECO:0000256" key="1">
    <source>
        <dbReference type="ARBA" id="ARBA00022443"/>
    </source>
</evidence>
<dbReference type="InterPro" id="IPR042455">
    <property type="entry name" value="DOCK_N_sub1"/>
</dbReference>
<proteinExistence type="predicted"/>
<dbReference type="GO" id="GO:0007264">
    <property type="term" value="P:small GTPase-mediated signal transduction"/>
    <property type="evidence" value="ECO:0007669"/>
    <property type="project" value="InterPro"/>
</dbReference>
<dbReference type="Pfam" id="PF16172">
    <property type="entry name" value="DOCK_N"/>
    <property type="match status" value="1"/>
</dbReference>
<dbReference type="PANTHER" id="PTHR45653:SF12">
    <property type="entry name" value="SPONGE, ISOFORM E"/>
    <property type="match status" value="1"/>
</dbReference>
<name>A0A2S2PUB0_SCHGA</name>
<organism evidence="4">
    <name type="scientific">Schizaphis graminum</name>
    <name type="common">Green bug aphid</name>
    <dbReference type="NCBI Taxonomy" id="13262"/>
    <lineage>
        <taxon>Eukaryota</taxon>
        <taxon>Metazoa</taxon>
        <taxon>Ecdysozoa</taxon>
        <taxon>Arthropoda</taxon>
        <taxon>Hexapoda</taxon>
        <taxon>Insecta</taxon>
        <taxon>Pterygota</taxon>
        <taxon>Neoptera</taxon>
        <taxon>Paraneoptera</taxon>
        <taxon>Hemiptera</taxon>
        <taxon>Sternorrhyncha</taxon>
        <taxon>Aphidomorpha</taxon>
        <taxon>Aphidoidea</taxon>
        <taxon>Aphididae</taxon>
        <taxon>Aphidini</taxon>
        <taxon>Schizaphis</taxon>
    </lineage>
</organism>
<keyword evidence="1 2" id="KW-0728">SH3 domain</keyword>
<dbReference type="GO" id="GO:0005886">
    <property type="term" value="C:plasma membrane"/>
    <property type="evidence" value="ECO:0007669"/>
    <property type="project" value="TreeGrafter"/>
</dbReference>
<dbReference type="SMART" id="SM00326">
    <property type="entry name" value="SH3"/>
    <property type="match status" value="1"/>
</dbReference>
<evidence type="ECO:0000259" key="3">
    <source>
        <dbReference type="PROSITE" id="PS50002"/>
    </source>
</evidence>
<evidence type="ECO:0000256" key="2">
    <source>
        <dbReference type="PROSITE-ProRule" id="PRU00192"/>
    </source>
</evidence>
<reference evidence="4" key="1">
    <citation type="submission" date="2018-04" db="EMBL/GenBank/DDBJ databases">
        <title>Transcriptome of Schizaphis graminum biotype I.</title>
        <authorList>
            <person name="Scully E.D."/>
            <person name="Geib S.M."/>
            <person name="Palmer N.A."/>
            <person name="Koch K."/>
            <person name="Bradshaw J."/>
            <person name="Heng-Moss T."/>
            <person name="Sarath G."/>
        </authorList>
    </citation>
    <scope>NUCLEOTIDE SEQUENCE</scope>
</reference>